<protein>
    <submittedName>
        <fullName evidence="2">HDOD domain-containing protein</fullName>
    </submittedName>
</protein>
<comment type="caution">
    <text evidence="2">The sequence shown here is derived from an EMBL/GenBank/DDBJ whole genome shotgun (WGS) entry which is preliminary data.</text>
</comment>
<name>A0AAW7XG52_9GAMM</name>
<organism evidence="2 3">
    <name type="scientific">Neptunomonas phycophila</name>
    <dbReference type="NCBI Taxonomy" id="1572645"/>
    <lineage>
        <taxon>Bacteria</taxon>
        <taxon>Pseudomonadati</taxon>
        <taxon>Pseudomonadota</taxon>
        <taxon>Gammaproteobacteria</taxon>
        <taxon>Oceanospirillales</taxon>
        <taxon>Oceanospirillaceae</taxon>
        <taxon>Neptunomonas</taxon>
    </lineage>
</organism>
<dbReference type="InterPro" id="IPR036754">
    <property type="entry name" value="YbaK/aa-tRNA-synt-asso_dom_sf"/>
</dbReference>
<dbReference type="GO" id="GO:0002161">
    <property type="term" value="F:aminoacyl-tRNA deacylase activity"/>
    <property type="evidence" value="ECO:0007669"/>
    <property type="project" value="InterPro"/>
</dbReference>
<dbReference type="InterPro" id="IPR014627">
    <property type="entry name" value="UCP036888_HDGYP-like"/>
</dbReference>
<gene>
    <name evidence="2" type="ORF">Q4490_07470</name>
</gene>
<dbReference type="Pfam" id="PF08668">
    <property type="entry name" value="HDOD"/>
    <property type="match status" value="1"/>
</dbReference>
<dbReference type="AlphaFoldDB" id="A0AAW7XG52"/>
<evidence type="ECO:0000313" key="2">
    <source>
        <dbReference type="EMBL" id="MDO6453401.1"/>
    </source>
</evidence>
<sequence>MDQTGGRALAIGVKTLTVEQNKQCRLVLLHDSDGKVLVLLPAAKLLNLVSLWREAGRNLQPTRCDDALRFFGQDKLSTPEGQQKLFSLPLLIDKSIDELKSIEIIEPYSGLSFTASKSWFGETTQALSLGISLDDIEKVQPQGDDEAVITHAVERFTALRIRQRLEDTLGLPSLAPTTNKIIELRSDPAAGVDHLVPVVKVDPSLSAQVMSWSVSPYYAAPGSIQSIEDAIIRILGFDLVVNLALGIAMGKTLDLPKDTPRNQIPYWKQAVYTATLAERLAKKMPYDARPKPGLVYLTGLLHNFGYVVLGHLFPPHFSLLSRYIEANPHLRLDSIEKHILHVTREQVGAWLMECWSLPEEVCRGVRYFNDPLHAEADSFSQVVYIANRALRQHQNADGPIESIDDDVLLAAGLTQQIVDEEIARMNEHDDELQELTRTLSQ</sequence>
<dbReference type="InterPro" id="IPR052340">
    <property type="entry name" value="RNase_Y/CdgJ"/>
</dbReference>
<dbReference type="PANTHER" id="PTHR33525">
    <property type="match status" value="1"/>
</dbReference>
<dbReference type="Proteomes" id="UP001169862">
    <property type="component" value="Unassembled WGS sequence"/>
</dbReference>
<dbReference type="SUPFAM" id="SSF109604">
    <property type="entry name" value="HD-domain/PDEase-like"/>
    <property type="match status" value="1"/>
</dbReference>
<dbReference type="RefSeq" id="WP_303549631.1">
    <property type="nucleotide sequence ID" value="NZ_JAUOPG010000004.1"/>
</dbReference>
<accession>A0AAW7XG52</accession>
<proteinExistence type="predicted"/>
<dbReference type="PANTHER" id="PTHR33525:SF3">
    <property type="entry name" value="RIBONUCLEASE Y"/>
    <property type="match status" value="1"/>
</dbReference>
<reference evidence="2" key="1">
    <citation type="submission" date="2023-07" db="EMBL/GenBank/DDBJ databases">
        <title>Genome content predicts the carbon catabolic preferences of heterotrophic bacteria.</title>
        <authorList>
            <person name="Gralka M."/>
        </authorList>
    </citation>
    <scope>NUCLEOTIDE SEQUENCE</scope>
    <source>
        <strain evidence="2">I2M16</strain>
    </source>
</reference>
<evidence type="ECO:0000259" key="1">
    <source>
        <dbReference type="PROSITE" id="PS51833"/>
    </source>
</evidence>
<dbReference type="EMBL" id="JAUOPG010000004">
    <property type="protein sequence ID" value="MDO6453401.1"/>
    <property type="molecule type" value="Genomic_DNA"/>
</dbReference>
<dbReference type="InterPro" id="IPR013976">
    <property type="entry name" value="HDOD"/>
</dbReference>
<dbReference type="Gene3D" id="1.10.3210.10">
    <property type="entry name" value="Hypothetical protein af1432"/>
    <property type="match status" value="1"/>
</dbReference>
<dbReference type="PIRSF" id="PIRSF036888">
    <property type="entry name" value="HDGYPm_UCP036888"/>
    <property type="match status" value="1"/>
</dbReference>
<dbReference type="Gene3D" id="3.90.960.10">
    <property type="entry name" value="YbaK/aminoacyl-tRNA synthetase-associated domain"/>
    <property type="match status" value="1"/>
</dbReference>
<feature type="domain" description="HDOD" evidence="1">
    <location>
        <begin position="171"/>
        <end position="371"/>
    </location>
</feature>
<dbReference type="PROSITE" id="PS51833">
    <property type="entry name" value="HDOD"/>
    <property type="match status" value="1"/>
</dbReference>
<evidence type="ECO:0000313" key="3">
    <source>
        <dbReference type="Proteomes" id="UP001169862"/>
    </source>
</evidence>